<reference evidence="3 4" key="1">
    <citation type="journal article" date="2014" name="Int. J. Syst. Evol. Microbiol.">
        <title>Complete genome sequence of Corynebacterium casei LMG S-19264T (=DSM 44701T), isolated from a smear-ripened cheese.</title>
        <authorList>
            <consortium name="US DOE Joint Genome Institute (JGI-PGF)"/>
            <person name="Walter F."/>
            <person name="Albersmeier A."/>
            <person name="Kalinowski J."/>
            <person name="Ruckert C."/>
        </authorList>
    </citation>
    <scope>NUCLEOTIDE SEQUENCE [LARGE SCALE GENOMIC DNA]</scope>
    <source>
        <strain evidence="3 4">KCTC 12866</strain>
    </source>
</reference>
<feature type="domain" description="Polysaccharide pyruvyl transferase" evidence="2">
    <location>
        <begin position="60"/>
        <end position="366"/>
    </location>
</feature>
<evidence type="ECO:0000259" key="2">
    <source>
        <dbReference type="Pfam" id="PF04230"/>
    </source>
</evidence>
<keyword evidence="1" id="KW-0732">Signal</keyword>
<protein>
    <submittedName>
        <fullName evidence="3">Polysaccharide pyruvyl transferase</fullName>
    </submittedName>
</protein>
<feature type="chain" id="PRO_5035274087" evidence="1">
    <location>
        <begin position="37"/>
        <end position="445"/>
    </location>
</feature>
<dbReference type="AlphaFoldDB" id="A0A8J3G7Z0"/>
<dbReference type="Pfam" id="PF04230">
    <property type="entry name" value="PS_pyruv_trans"/>
    <property type="match status" value="1"/>
</dbReference>
<sequence length="445" mass="49694">MNESNFKMNLANSNRRGFLTSAPLLAASLLSLDAFASGTAGSIPKARKQLVLRSSWQTVNIGDIGHTPGVLHLLEKHLPEVDVRLWAGDVGNGVREMLANRFPKLEIFTNSDNEAVARAMQECDFLLHGSGPSLVARSDVKRWKEETGKPYGVYGITFPGVYSEDPKEVVEANPLDIELLNAAAFAFFRDSVSLDLAKKLGVHNAAMEFCPDGAFAVDLKNDAAATAFINEHGLEEGKFMCVLPRNRLTPWWEIPSKNRSIDEKKNARNELMREHDNAPLREAIIAVVRQTPMKILLCPEDETQVKLGKQIILDKLPEDVKEKVVWRDRYWLTDEAVSTYVRSAGIFGLEMHSPIMALGNGIPAIVGRFAEQTSKGFMWRDIGLNEWLFDFDNEADIARYVPAVLAMAQNPEAARKKAAKGRKFVEQRQKETMKMLGKTLDIQSK</sequence>
<organism evidence="3 4">
    <name type="scientific">Persicitalea jodogahamensis</name>
    <dbReference type="NCBI Taxonomy" id="402147"/>
    <lineage>
        <taxon>Bacteria</taxon>
        <taxon>Pseudomonadati</taxon>
        <taxon>Bacteroidota</taxon>
        <taxon>Cytophagia</taxon>
        <taxon>Cytophagales</taxon>
        <taxon>Spirosomataceae</taxon>
        <taxon>Persicitalea</taxon>
    </lineage>
</organism>
<dbReference type="InterPro" id="IPR007345">
    <property type="entry name" value="Polysacch_pyruvyl_Trfase"/>
</dbReference>
<feature type="signal peptide" evidence="1">
    <location>
        <begin position="1"/>
        <end position="36"/>
    </location>
</feature>
<evidence type="ECO:0000313" key="3">
    <source>
        <dbReference type="EMBL" id="GHB54313.1"/>
    </source>
</evidence>
<proteinExistence type="predicted"/>
<keyword evidence="4" id="KW-1185">Reference proteome</keyword>
<evidence type="ECO:0000256" key="1">
    <source>
        <dbReference type="SAM" id="SignalP"/>
    </source>
</evidence>
<keyword evidence="3" id="KW-0808">Transferase</keyword>
<evidence type="ECO:0000313" key="4">
    <source>
        <dbReference type="Proteomes" id="UP000598271"/>
    </source>
</evidence>
<gene>
    <name evidence="3" type="ORF">GCM10007390_04100</name>
</gene>
<accession>A0A8J3G7Z0</accession>
<dbReference type="EMBL" id="BMXF01000001">
    <property type="protein sequence ID" value="GHB54313.1"/>
    <property type="molecule type" value="Genomic_DNA"/>
</dbReference>
<dbReference type="GO" id="GO:0016740">
    <property type="term" value="F:transferase activity"/>
    <property type="evidence" value="ECO:0007669"/>
    <property type="project" value="UniProtKB-KW"/>
</dbReference>
<dbReference type="Proteomes" id="UP000598271">
    <property type="component" value="Unassembled WGS sequence"/>
</dbReference>
<name>A0A8J3G7Z0_9BACT</name>
<comment type="caution">
    <text evidence="3">The sequence shown here is derived from an EMBL/GenBank/DDBJ whole genome shotgun (WGS) entry which is preliminary data.</text>
</comment>